<evidence type="ECO:0000313" key="3">
    <source>
        <dbReference type="Proteomes" id="UP000618319"/>
    </source>
</evidence>
<keyword evidence="3" id="KW-1185">Reference proteome</keyword>
<proteinExistence type="predicted"/>
<dbReference type="PROSITE" id="PS51257">
    <property type="entry name" value="PROKAR_LIPOPROTEIN"/>
    <property type="match status" value="1"/>
</dbReference>
<sequence length="293" mass="33000">MINKMRDHMFAVLFIGLSILISGCSSPKRTAEKNAFPEEALGWKLGAQAYTFKKFTFTEAIEKIASCDLRYVEAYPGQEIGGGQTAKIDHRMSPENLQYVKKLLKEKGIHWSAYGVVKAKDPAEWRQVFEFAKSMGIETITCEPNIDMIDDVSKLCDEFNIRAAIHNHASPSYYWKPETVLEAIAGKSEKLGAAGDIGHWLKSGLDPLECLKKLEGKVFHLHFKDLNDKANKQAHDVHWGNGVADVAAVIAELKRQQFDGMIAAEYEYNWDNNAEDVRISVQNFRRFVSSPAQ</sequence>
<gene>
    <name evidence="2" type="ORF">C4F40_02515</name>
</gene>
<dbReference type="RefSeq" id="WP_231389955.1">
    <property type="nucleotide sequence ID" value="NZ_MU158689.1"/>
</dbReference>
<feature type="domain" description="Xylose isomerase-like TIM barrel" evidence="1">
    <location>
        <begin position="62"/>
        <end position="284"/>
    </location>
</feature>
<dbReference type="InterPro" id="IPR013022">
    <property type="entry name" value="Xyl_isomerase-like_TIM-brl"/>
</dbReference>
<dbReference type="Pfam" id="PF01261">
    <property type="entry name" value="AP_endonuc_2"/>
    <property type="match status" value="1"/>
</dbReference>
<evidence type="ECO:0000313" key="2">
    <source>
        <dbReference type="EMBL" id="MBE8719599.1"/>
    </source>
</evidence>
<dbReference type="GO" id="GO:0004519">
    <property type="term" value="F:endonuclease activity"/>
    <property type="evidence" value="ECO:0007669"/>
    <property type="project" value="UniProtKB-KW"/>
</dbReference>
<organism evidence="2 3">
    <name type="scientific">Sphingobacterium pedocola</name>
    <dbReference type="NCBI Taxonomy" id="2082722"/>
    <lineage>
        <taxon>Bacteria</taxon>
        <taxon>Pseudomonadati</taxon>
        <taxon>Bacteroidota</taxon>
        <taxon>Sphingobacteriia</taxon>
        <taxon>Sphingobacteriales</taxon>
        <taxon>Sphingobacteriaceae</taxon>
        <taxon>Sphingobacterium</taxon>
    </lineage>
</organism>
<dbReference type="InterPro" id="IPR050312">
    <property type="entry name" value="IolE/XylAMocC-like"/>
</dbReference>
<accession>A0ABR9T3I4</accession>
<protein>
    <submittedName>
        <fullName evidence="2">Endonuclease</fullName>
    </submittedName>
</protein>
<dbReference type="InterPro" id="IPR036237">
    <property type="entry name" value="Xyl_isomerase-like_sf"/>
</dbReference>
<dbReference type="Proteomes" id="UP000618319">
    <property type="component" value="Unassembled WGS sequence"/>
</dbReference>
<keyword evidence="2" id="KW-0255">Endonuclease</keyword>
<comment type="caution">
    <text evidence="2">The sequence shown here is derived from an EMBL/GenBank/DDBJ whole genome shotgun (WGS) entry which is preliminary data.</text>
</comment>
<keyword evidence="2" id="KW-0378">Hydrolase</keyword>
<dbReference type="PANTHER" id="PTHR12110:SF41">
    <property type="entry name" value="INOSOSE DEHYDRATASE"/>
    <property type="match status" value="1"/>
</dbReference>
<dbReference type="EMBL" id="PSKQ01000013">
    <property type="protein sequence ID" value="MBE8719599.1"/>
    <property type="molecule type" value="Genomic_DNA"/>
</dbReference>
<keyword evidence="2" id="KW-0540">Nuclease</keyword>
<dbReference type="Gene3D" id="3.20.20.150">
    <property type="entry name" value="Divalent-metal-dependent TIM barrel enzymes"/>
    <property type="match status" value="1"/>
</dbReference>
<dbReference type="PANTHER" id="PTHR12110">
    <property type="entry name" value="HYDROXYPYRUVATE ISOMERASE"/>
    <property type="match status" value="1"/>
</dbReference>
<evidence type="ECO:0000259" key="1">
    <source>
        <dbReference type="Pfam" id="PF01261"/>
    </source>
</evidence>
<reference evidence="2 3" key="1">
    <citation type="submission" date="2018-02" db="EMBL/GenBank/DDBJ databases">
        <title>Sphingobacterium KA21.</title>
        <authorList>
            <person name="Vasarhelyi B.M."/>
            <person name="Deshmukh S."/>
            <person name="Balint B."/>
            <person name="Kukolya J."/>
        </authorList>
    </citation>
    <scope>NUCLEOTIDE SEQUENCE [LARGE SCALE GENOMIC DNA]</scope>
    <source>
        <strain evidence="2 3">Ka21</strain>
    </source>
</reference>
<name>A0ABR9T3I4_9SPHI</name>
<dbReference type="SUPFAM" id="SSF51658">
    <property type="entry name" value="Xylose isomerase-like"/>
    <property type="match status" value="1"/>
</dbReference>